<accession>A0A1P8WB66</accession>
<evidence type="ECO:0000313" key="2">
    <source>
        <dbReference type="Proteomes" id="UP000187735"/>
    </source>
</evidence>
<gene>
    <name evidence="1" type="ORF">Fuma_00859</name>
</gene>
<name>A0A1P8WB66_9PLAN</name>
<dbReference type="AlphaFoldDB" id="A0A1P8WB66"/>
<organism evidence="1 2">
    <name type="scientific">Fuerstiella marisgermanici</name>
    <dbReference type="NCBI Taxonomy" id="1891926"/>
    <lineage>
        <taxon>Bacteria</taxon>
        <taxon>Pseudomonadati</taxon>
        <taxon>Planctomycetota</taxon>
        <taxon>Planctomycetia</taxon>
        <taxon>Planctomycetales</taxon>
        <taxon>Planctomycetaceae</taxon>
        <taxon>Fuerstiella</taxon>
    </lineage>
</organism>
<dbReference type="InterPro" id="IPR011989">
    <property type="entry name" value="ARM-like"/>
</dbReference>
<dbReference type="Proteomes" id="UP000187735">
    <property type="component" value="Chromosome"/>
</dbReference>
<dbReference type="EMBL" id="CP017641">
    <property type="protein sequence ID" value="APZ91273.1"/>
    <property type="molecule type" value="Genomic_DNA"/>
</dbReference>
<keyword evidence="2" id="KW-1185">Reference proteome</keyword>
<evidence type="ECO:0000313" key="1">
    <source>
        <dbReference type="EMBL" id="APZ91273.1"/>
    </source>
</evidence>
<dbReference type="RefSeq" id="WP_077023059.1">
    <property type="nucleotide sequence ID" value="NZ_CP017641.1"/>
</dbReference>
<dbReference type="InterPro" id="IPR016024">
    <property type="entry name" value="ARM-type_fold"/>
</dbReference>
<dbReference type="PANTHER" id="PTHR12697:SF5">
    <property type="entry name" value="DEOXYHYPUSINE HYDROXYLASE"/>
    <property type="match status" value="1"/>
</dbReference>
<reference evidence="1 2" key="1">
    <citation type="journal article" date="2016" name="Front. Microbiol.">
        <title>Fuerstia marisgermanicae gen. nov., sp. nov., an Unusual Member of the Phylum Planctomycetes from the German Wadden Sea.</title>
        <authorList>
            <person name="Kohn T."/>
            <person name="Heuer A."/>
            <person name="Jogler M."/>
            <person name="Vollmers J."/>
            <person name="Boedeker C."/>
            <person name="Bunk B."/>
            <person name="Rast P."/>
            <person name="Borchert D."/>
            <person name="Glockner I."/>
            <person name="Freese H.M."/>
            <person name="Klenk H.P."/>
            <person name="Overmann J."/>
            <person name="Kaster A.K."/>
            <person name="Rohde M."/>
            <person name="Wiegand S."/>
            <person name="Jogler C."/>
        </authorList>
    </citation>
    <scope>NUCLEOTIDE SEQUENCE [LARGE SCALE GENOMIC DNA]</scope>
    <source>
        <strain evidence="1 2">NH11</strain>
    </source>
</reference>
<dbReference type="STRING" id="1891926.Fuma_00859"/>
<dbReference type="Gene3D" id="1.25.10.10">
    <property type="entry name" value="Leucine-rich Repeat Variant"/>
    <property type="match status" value="3"/>
</dbReference>
<dbReference type="GO" id="GO:0016491">
    <property type="term" value="F:oxidoreductase activity"/>
    <property type="evidence" value="ECO:0007669"/>
    <property type="project" value="TreeGrafter"/>
</dbReference>
<dbReference type="SUPFAM" id="SSF48371">
    <property type="entry name" value="ARM repeat"/>
    <property type="match status" value="1"/>
</dbReference>
<dbReference type="PANTHER" id="PTHR12697">
    <property type="entry name" value="PBS LYASE HEAT-LIKE PROTEIN"/>
    <property type="match status" value="1"/>
</dbReference>
<protein>
    <submittedName>
        <fullName evidence="1">HEAT repeat</fullName>
    </submittedName>
</protein>
<sequence>MATYRHSAFAIIRACICPILVLHFATQSDCGRAIAQDAVVNAISKTPSVSEFLDYVAKGDGGGGGGGGGDIAGEDTAVRPLVFELCDIASDRKHPDHVLAIRSLAHLKARAAPAVPILCQNLYYEDYAVRNSAIASLVAIGESSIEPVSRLLGSASSPARASAIAVLSQLKPFSPSDLERYLLDPAPRGRAAAACALDGSNHVTLPLLARLVHDEEPAVGVCAVNSVKRNRSDPAEAVRILTAALHLPGVGHAAEGALCVYGIHARRAIPAIIVRHREDPVLPYDWWWGDMQGMEITGPPDLRDLAELQELLADSNPNVCRESVRAIRMLGKQAHSAAPAIRAAIHDTLAQCVKAKEESEDEYWELLEALSELHGTLWDVTGDVELVVRELRASSSALGEHREHGEHVELGMYSWGNELAPAEVSLCQRLLSDESAHIRTAGLERLRYFEDSGPLVPQILRIAKSDNVSEANLALRVLTETCPQSNRQVAEHLLQAYRDQKMPLDRFAEAVMQTKSAHAEIEQILNDAILQSDQNSKHTTVLCAQTLGRVTTAPQTLFRRLHDSYLNRYPYFRRHLSVRYLMMILRERNQHSDKILQFAVKQLPHNDFWTRHDAVAFIGEFGAAAKESLPQLRSYLSAERPEMRLAAAVAVYRVSGEIEPMNQLLGKDEFSAVDARYRPFAMSAIEELGSAGGPFLDYVLRGFDASGFTSRSIDVVDVLEAIGTARAQAKLMELAETWIWNTRVDAKAAVTRLEIRKAP</sequence>
<proteinExistence type="predicted"/>
<dbReference type="KEGG" id="fmr:Fuma_00859"/>